<dbReference type="Gene3D" id="3.60.15.10">
    <property type="entry name" value="Ribonuclease Z/Hydroxyacylglutathione hydrolase-like"/>
    <property type="match status" value="1"/>
</dbReference>
<dbReference type="InterPro" id="IPR036866">
    <property type="entry name" value="RibonucZ/Hydroxyglut_hydro"/>
</dbReference>
<accession>A0A6N7X8Q8</accession>
<dbReference type="PANTHER" id="PTHR42967">
    <property type="entry name" value="METAL DEPENDENT HYDROLASE"/>
    <property type="match status" value="1"/>
</dbReference>
<keyword evidence="2" id="KW-1185">Reference proteome</keyword>
<dbReference type="GO" id="GO:0016787">
    <property type="term" value="F:hydrolase activity"/>
    <property type="evidence" value="ECO:0007669"/>
    <property type="project" value="UniProtKB-KW"/>
</dbReference>
<proteinExistence type="predicted"/>
<dbReference type="Proteomes" id="UP000469325">
    <property type="component" value="Unassembled WGS sequence"/>
</dbReference>
<comment type="caution">
    <text evidence="1">The sequence shown here is derived from an EMBL/GenBank/DDBJ whole genome shotgun (WGS) entry which is preliminary data.</text>
</comment>
<gene>
    <name evidence="1" type="ORF">FYJ68_02190</name>
</gene>
<dbReference type="SUPFAM" id="SSF56281">
    <property type="entry name" value="Metallo-hydrolase/oxidoreductase"/>
    <property type="match status" value="1"/>
</dbReference>
<keyword evidence="1" id="KW-0378">Hydrolase</keyword>
<name>A0A6N7X8Q8_9ACTN</name>
<organism evidence="1 2">
    <name type="scientific">Olsenella porci</name>
    <dbReference type="NCBI Taxonomy" id="2652279"/>
    <lineage>
        <taxon>Bacteria</taxon>
        <taxon>Bacillati</taxon>
        <taxon>Actinomycetota</taxon>
        <taxon>Coriobacteriia</taxon>
        <taxon>Coriobacteriales</taxon>
        <taxon>Atopobiaceae</taxon>
        <taxon>Olsenella</taxon>
    </lineage>
</organism>
<reference evidence="1 2" key="1">
    <citation type="submission" date="2019-08" db="EMBL/GenBank/DDBJ databases">
        <title>In-depth cultivation of the pig gut microbiome towards novel bacterial diversity and tailored functional studies.</title>
        <authorList>
            <person name="Wylensek D."/>
            <person name="Hitch T.C.A."/>
            <person name="Clavel T."/>
        </authorList>
    </citation>
    <scope>NUCLEOTIDE SEQUENCE [LARGE SCALE GENOMIC DNA]</scope>
    <source>
        <strain evidence="1 2">CA-Schmier-601-WT-1</strain>
    </source>
</reference>
<dbReference type="PANTHER" id="PTHR42967:SF1">
    <property type="entry name" value="MBL FOLD METALLO-HYDROLASE"/>
    <property type="match status" value="1"/>
</dbReference>
<protein>
    <submittedName>
        <fullName evidence="1">MBL fold metallo-hydrolase</fullName>
    </submittedName>
</protein>
<sequence length="230" mass="26143">MRVTHIYHSGFAVELKGCNLLFDWYTGELPPLRRDVPLVVFVSHEHSDHYGRCIWRLPNSFSDVRYVVDRAVAEQAPQGRDVLPVEPEGDYCIGLGTDAGTMEVRTLESNDEGVAFLVRACGRTVYFSGDLNVWWWNRPKAQNEASERFFRGELERIANADVDAAFVPLDPRLEDPVAGIAAYMDVVGARDVFPMHYWHDAEDAQECLSDPRLVPYAARLHFEDVCELPE</sequence>
<dbReference type="AlphaFoldDB" id="A0A6N7X8Q8"/>
<evidence type="ECO:0000313" key="1">
    <source>
        <dbReference type="EMBL" id="MST71922.1"/>
    </source>
</evidence>
<dbReference type="EMBL" id="VUNC01000001">
    <property type="protein sequence ID" value="MST71922.1"/>
    <property type="molecule type" value="Genomic_DNA"/>
</dbReference>
<dbReference type="RefSeq" id="WP_154433659.1">
    <property type="nucleotide sequence ID" value="NZ_VUNC01000001.1"/>
</dbReference>
<evidence type="ECO:0000313" key="2">
    <source>
        <dbReference type="Proteomes" id="UP000469325"/>
    </source>
</evidence>